<dbReference type="PANTHER" id="PTHR43701">
    <property type="entry name" value="MEMBRANE TRANSPORTER PROTEIN MJ0441-RELATED"/>
    <property type="match status" value="1"/>
</dbReference>
<dbReference type="RefSeq" id="WP_081802598.1">
    <property type="nucleotide sequence ID" value="NZ_AXCW01000130.1"/>
</dbReference>
<keyword evidence="6" id="KW-1003">Cell membrane</keyword>
<accession>A0A021VPN7</accession>
<evidence type="ECO:0000313" key="8">
    <source>
        <dbReference type="Proteomes" id="UP000019753"/>
    </source>
</evidence>
<evidence type="ECO:0000256" key="4">
    <source>
        <dbReference type="ARBA" id="ARBA00022989"/>
    </source>
</evidence>
<dbReference type="InterPro" id="IPR051598">
    <property type="entry name" value="TSUP/Inactive_protease-like"/>
</dbReference>
<name>A0A021VPN7_9CELL</name>
<keyword evidence="4 6" id="KW-1133">Transmembrane helix</keyword>
<dbReference type="PANTHER" id="PTHR43701:SF2">
    <property type="entry name" value="MEMBRANE TRANSPORTER PROTEIN YJNA-RELATED"/>
    <property type="match status" value="1"/>
</dbReference>
<keyword evidence="5 6" id="KW-0472">Membrane</keyword>
<organism evidence="7 8">
    <name type="scientific">Actinotalea ferrariae CF5-4</name>
    <dbReference type="NCBI Taxonomy" id="948458"/>
    <lineage>
        <taxon>Bacteria</taxon>
        <taxon>Bacillati</taxon>
        <taxon>Actinomycetota</taxon>
        <taxon>Actinomycetes</taxon>
        <taxon>Micrococcales</taxon>
        <taxon>Cellulomonadaceae</taxon>
        <taxon>Actinotalea</taxon>
    </lineage>
</organism>
<feature type="transmembrane region" description="Helical" evidence="6">
    <location>
        <begin position="64"/>
        <end position="85"/>
    </location>
</feature>
<feature type="transmembrane region" description="Helical" evidence="6">
    <location>
        <begin position="119"/>
        <end position="137"/>
    </location>
</feature>
<evidence type="ECO:0000256" key="1">
    <source>
        <dbReference type="ARBA" id="ARBA00004141"/>
    </source>
</evidence>
<dbReference type="EMBL" id="AXCW01000130">
    <property type="protein sequence ID" value="EYR63083.1"/>
    <property type="molecule type" value="Genomic_DNA"/>
</dbReference>
<feature type="transmembrane region" description="Helical" evidence="6">
    <location>
        <begin position="222"/>
        <end position="244"/>
    </location>
</feature>
<feature type="transmembrane region" description="Helical" evidence="6">
    <location>
        <begin position="24"/>
        <end position="57"/>
    </location>
</feature>
<comment type="subcellular location">
    <subcellularLocation>
        <location evidence="6">Cell membrane</location>
        <topology evidence="6">Multi-pass membrane protein</topology>
    </subcellularLocation>
    <subcellularLocation>
        <location evidence="1">Membrane</location>
        <topology evidence="1">Multi-pass membrane protein</topology>
    </subcellularLocation>
</comment>
<dbReference type="AlphaFoldDB" id="A0A021VPN7"/>
<gene>
    <name evidence="7" type="ORF">N866_03035</name>
</gene>
<feature type="transmembrane region" description="Helical" evidence="6">
    <location>
        <begin position="250"/>
        <end position="269"/>
    </location>
</feature>
<keyword evidence="8" id="KW-1185">Reference proteome</keyword>
<evidence type="ECO:0000256" key="6">
    <source>
        <dbReference type="RuleBase" id="RU363041"/>
    </source>
</evidence>
<dbReference type="OrthoDB" id="3700425at2"/>
<proteinExistence type="inferred from homology"/>
<dbReference type="Proteomes" id="UP000019753">
    <property type="component" value="Unassembled WGS sequence"/>
</dbReference>
<dbReference type="GO" id="GO:0005886">
    <property type="term" value="C:plasma membrane"/>
    <property type="evidence" value="ECO:0007669"/>
    <property type="project" value="UniProtKB-SubCell"/>
</dbReference>
<protein>
    <recommendedName>
        <fullName evidence="6">Probable membrane transporter protein</fullName>
    </recommendedName>
</protein>
<comment type="similarity">
    <text evidence="2 6">Belongs to the 4-toluene sulfonate uptake permease (TSUP) (TC 2.A.102) family.</text>
</comment>
<evidence type="ECO:0000256" key="3">
    <source>
        <dbReference type="ARBA" id="ARBA00022692"/>
    </source>
</evidence>
<comment type="caution">
    <text evidence="7">The sequence shown here is derived from an EMBL/GenBank/DDBJ whole genome shotgun (WGS) entry which is preliminary data.</text>
</comment>
<feature type="transmembrane region" description="Helical" evidence="6">
    <location>
        <begin position="91"/>
        <end position="112"/>
    </location>
</feature>
<feature type="transmembrane region" description="Helical" evidence="6">
    <location>
        <begin position="169"/>
        <end position="186"/>
    </location>
</feature>
<reference evidence="7 8" key="1">
    <citation type="submission" date="2014-01" db="EMBL/GenBank/DDBJ databases">
        <title>Actinotalea ferrariae CF5-4.</title>
        <authorList>
            <person name="Chen F."/>
            <person name="Li Y."/>
            <person name="Wang G."/>
        </authorList>
    </citation>
    <scope>NUCLEOTIDE SEQUENCE [LARGE SCALE GENOMIC DNA]</scope>
    <source>
        <strain evidence="7 8">CF5-4</strain>
    </source>
</reference>
<dbReference type="InterPro" id="IPR002781">
    <property type="entry name" value="TM_pro_TauE-like"/>
</dbReference>
<sequence length="276" mass="28142">MTSAPPPAPPPENPAAPPERPRRWWALVVVGVLGGFMSGLFGVGGGILMVPLLILMAGLNQKQAATTSLAAIIPAALVGSATYLANDSVDVAVAGIVAIGGIIGSYLGARLLRRIPMVWLRWLFIALLVAVAIRMFLTVPERGAGIELSPLVVLALIATGLFMGVASGLFGIGGGVILVPVLIALFGQGDLAAKGTSLLTMLPTAIMGTVTNVRGRMVDLRAGAVVGLGATVASFAGASLAFLLPPRASTVLFAVLVVVAATQLTVRAIRMQRGGR</sequence>
<evidence type="ECO:0000256" key="2">
    <source>
        <dbReference type="ARBA" id="ARBA00009142"/>
    </source>
</evidence>
<evidence type="ECO:0000256" key="5">
    <source>
        <dbReference type="ARBA" id="ARBA00023136"/>
    </source>
</evidence>
<evidence type="ECO:0000313" key="7">
    <source>
        <dbReference type="EMBL" id="EYR63083.1"/>
    </source>
</evidence>
<dbReference type="Pfam" id="PF01925">
    <property type="entry name" value="TauE"/>
    <property type="match status" value="2"/>
</dbReference>
<keyword evidence="3 6" id="KW-0812">Transmembrane</keyword>